<dbReference type="AlphaFoldDB" id="A0A0N5CSM1"/>
<dbReference type="OMA" id="DTDCCCC"/>
<evidence type="ECO:0000313" key="3">
    <source>
        <dbReference type="WBParaSite" id="TCLT_0000322401-mRNA-1"/>
    </source>
</evidence>
<name>A0A0N5CSM1_THECL</name>
<dbReference type="Proteomes" id="UP000276776">
    <property type="component" value="Unassembled WGS sequence"/>
</dbReference>
<reference evidence="1 2" key="2">
    <citation type="submission" date="2018-11" db="EMBL/GenBank/DDBJ databases">
        <authorList>
            <consortium name="Pathogen Informatics"/>
        </authorList>
    </citation>
    <scope>NUCLEOTIDE SEQUENCE [LARGE SCALE GENOMIC DNA]</scope>
</reference>
<evidence type="ECO:0000313" key="2">
    <source>
        <dbReference type="Proteomes" id="UP000276776"/>
    </source>
</evidence>
<keyword evidence="2" id="KW-1185">Reference proteome</keyword>
<protein>
    <submittedName>
        <fullName evidence="3">CYSTM domain-containing protein</fullName>
    </submittedName>
</protein>
<gene>
    <name evidence="1" type="ORF">TCLT_LOCUS3222</name>
</gene>
<dbReference type="WBParaSite" id="TCLT_0000322401-mRNA-1">
    <property type="protein sequence ID" value="TCLT_0000322401-mRNA-1"/>
    <property type="gene ID" value="TCLT_0000322401"/>
</dbReference>
<proteinExistence type="predicted"/>
<reference evidence="3" key="1">
    <citation type="submission" date="2017-02" db="UniProtKB">
        <authorList>
            <consortium name="WormBaseParasite"/>
        </authorList>
    </citation>
    <scope>IDENTIFICATION</scope>
</reference>
<sequence>MVSALERPFNDQYGPYPGGQCHPCPPPPGYYYPQPCQYERRRYSGCPTWLISLFAFCCGCFIGDYCDTDCCCCCIPCPRC</sequence>
<accession>A0A0N5CSM1</accession>
<dbReference type="EMBL" id="UYYF01001138">
    <property type="protein sequence ID" value="VDM99583.1"/>
    <property type="molecule type" value="Genomic_DNA"/>
</dbReference>
<organism evidence="3">
    <name type="scientific">Thelazia callipaeda</name>
    <name type="common">Oriental eyeworm</name>
    <name type="synonym">Parasitic nematode</name>
    <dbReference type="NCBI Taxonomy" id="103827"/>
    <lineage>
        <taxon>Eukaryota</taxon>
        <taxon>Metazoa</taxon>
        <taxon>Ecdysozoa</taxon>
        <taxon>Nematoda</taxon>
        <taxon>Chromadorea</taxon>
        <taxon>Rhabditida</taxon>
        <taxon>Spirurina</taxon>
        <taxon>Spiruromorpha</taxon>
        <taxon>Thelazioidea</taxon>
        <taxon>Thelaziidae</taxon>
        <taxon>Thelazia</taxon>
    </lineage>
</organism>
<evidence type="ECO:0000313" key="1">
    <source>
        <dbReference type="EMBL" id="VDM99583.1"/>
    </source>
</evidence>